<reference evidence="1" key="2">
    <citation type="submission" date="2020-11" db="EMBL/GenBank/DDBJ databases">
        <authorList>
            <person name="McCartney M.A."/>
            <person name="Auch B."/>
            <person name="Kono T."/>
            <person name="Mallez S."/>
            <person name="Becker A."/>
            <person name="Gohl D.M."/>
            <person name="Silverstein K.A.T."/>
            <person name="Koren S."/>
            <person name="Bechman K.B."/>
            <person name="Herman A."/>
            <person name="Abrahante J.E."/>
            <person name="Garbe J."/>
        </authorList>
    </citation>
    <scope>NUCLEOTIDE SEQUENCE</scope>
    <source>
        <strain evidence="1">Duluth1</strain>
        <tissue evidence="1">Whole animal</tissue>
    </source>
</reference>
<dbReference type="EMBL" id="JAIWYP010000006">
    <property type="protein sequence ID" value="KAH3807645.1"/>
    <property type="molecule type" value="Genomic_DNA"/>
</dbReference>
<dbReference type="Proteomes" id="UP000828390">
    <property type="component" value="Unassembled WGS sequence"/>
</dbReference>
<evidence type="ECO:0000313" key="2">
    <source>
        <dbReference type="Proteomes" id="UP000828390"/>
    </source>
</evidence>
<evidence type="ECO:0000313" key="1">
    <source>
        <dbReference type="EMBL" id="KAH3807645.1"/>
    </source>
</evidence>
<reference evidence="1" key="1">
    <citation type="journal article" date="2019" name="bioRxiv">
        <title>The Genome of the Zebra Mussel, Dreissena polymorpha: A Resource for Invasive Species Research.</title>
        <authorList>
            <person name="McCartney M.A."/>
            <person name="Auch B."/>
            <person name="Kono T."/>
            <person name="Mallez S."/>
            <person name="Zhang Y."/>
            <person name="Obille A."/>
            <person name="Becker A."/>
            <person name="Abrahante J.E."/>
            <person name="Garbe J."/>
            <person name="Badalamenti J.P."/>
            <person name="Herman A."/>
            <person name="Mangelson H."/>
            <person name="Liachko I."/>
            <person name="Sullivan S."/>
            <person name="Sone E.D."/>
            <person name="Koren S."/>
            <person name="Silverstein K.A.T."/>
            <person name="Beckman K.B."/>
            <person name="Gohl D.M."/>
        </authorList>
    </citation>
    <scope>NUCLEOTIDE SEQUENCE</scope>
    <source>
        <strain evidence="1">Duluth1</strain>
        <tissue evidence="1">Whole animal</tissue>
    </source>
</reference>
<proteinExistence type="predicted"/>
<gene>
    <name evidence="1" type="ORF">DPMN_135993</name>
</gene>
<dbReference type="AlphaFoldDB" id="A0A9D4G2Z6"/>
<sequence>MQHPQNSFVSCDVDMKRFHHDKHFTLEALLFKRRCSPTPQHSFVPCDVDMKEFHYDKHFTLEALLFERRCSPTVQFLAL</sequence>
<accession>A0A9D4G2Z6</accession>
<keyword evidence="2" id="KW-1185">Reference proteome</keyword>
<comment type="caution">
    <text evidence="1">The sequence shown here is derived from an EMBL/GenBank/DDBJ whole genome shotgun (WGS) entry which is preliminary data.</text>
</comment>
<name>A0A9D4G2Z6_DREPO</name>
<organism evidence="1 2">
    <name type="scientific">Dreissena polymorpha</name>
    <name type="common">Zebra mussel</name>
    <name type="synonym">Mytilus polymorpha</name>
    <dbReference type="NCBI Taxonomy" id="45954"/>
    <lineage>
        <taxon>Eukaryota</taxon>
        <taxon>Metazoa</taxon>
        <taxon>Spiralia</taxon>
        <taxon>Lophotrochozoa</taxon>
        <taxon>Mollusca</taxon>
        <taxon>Bivalvia</taxon>
        <taxon>Autobranchia</taxon>
        <taxon>Heteroconchia</taxon>
        <taxon>Euheterodonta</taxon>
        <taxon>Imparidentia</taxon>
        <taxon>Neoheterodontei</taxon>
        <taxon>Myida</taxon>
        <taxon>Dreissenoidea</taxon>
        <taxon>Dreissenidae</taxon>
        <taxon>Dreissena</taxon>
    </lineage>
</organism>
<protein>
    <submittedName>
        <fullName evidence="1">Uncharacterized protein</fullName>
    </submittedName>
</protein>